<dbReference type="OrthoDB" id="3035309at2"/>
<reference evidence="2 3" key="1">
    <citation type="submission" date="2017-03" db="EMBL/GenBank/DDBJ databases">
        <title>Genome sequence of Clostridium hungatei DSM 14427.</title>
        <authorList>
            <person name="Poehlein A."/>
            <person name="Daniel R."/>
        </authorList>
    </citation>
    <scope>NUCLEOTIDE SEQUENCE [LARGE SCALE GENOMIC DNA]</scope>
    <source>
        <strain evidence="2 3">DSM 14427</strain>
    </source>
</reference>
<evidence type="ECO:0000313" key="2">
    <source>
        <dbReference type="EMBL" id="OPX42191.1"/>
    </source>
</evidence>
<evidence type="ECO:0000256" key="1">
    <source>
        <dbReference type="SAM" id="Phobius"/>
    </source>
</evidence>
<feature type="transmembrane region" description="Helical" evidence="1">
    <location>
        <begin position="12"/>
        <end position="30"/>
    </location>
</feature>
<dbReference type="STRING" id="48256.CLHUN_39780"/>
<dbReference type="EMBL" id="MZGX01000033">
    <property type="protein sequence ID" value="OPX42191.1"/>
    <property type="molecule type" value="Genomic_DNA"/>
</dbReference>
<comment type="caution">
    <text evidence="2">The sequence shown here is derived from an EMBL/GenBank/DDBJ whole genome shotgun (WGS) entry which is preliminary data.</text>
</comment>
<proteinExistence type="predicted"/>
<dbReference type="Proteomes" id="UP000191554">
    <property type="component" value="Unassembled WGS sequence"/>
</dbReference>
<dbReference type="AlphaFoldDB" id="A0A1V4SG05"/>
<feature type="transmembrane region" description="Helical" evidence="1">
    <location>
        <begin position="50"/>
        <end position="70"/>
    </location>
</feature>
<keyword evidence="1" id="KW-0472">Membrane</keyword>
<sequence>MPYFERSNKFANILIFFSIIFFLIAVVVIFKGSVLDQVFQYSNGNYVSSGIYFTIFILLSVFTCIVAIALKCVVKDARYEFAEIKRELSGKS</sequence>
<accession>A0A1V4SG05</accession>
<evidence type="ECO:0000313" key="3">
    <source>
        <dbReference type="Proteomes" id="UP000191554"/>
    </source>
</evidence>
<name>A0A1V4SG05_RUMHU</name>
<dbReference type="RefSeq" id="WP_080066438.1">
    <property type="nucleotide sequence ID" value="NZ_MZGX01000033.1"/>
</dbReference>
<gene>
    <name evidence="2" type="ORF">CLHUN_39780</name>
</gene>
<protein>
    <submittedName>
        <fullName evidence="2">Uncharacterized protein</fullName>
    </submittedName>
</protein>
<keyword evidence="1" id="KW-1133">Transmembrane helix</keyword>
<keyword evidence="3" id="KW-1185">Reference proteome</keyword>
<organism evidence="2 3">
    <name type="scientific">Ruminiclostridium hungatei</name>
    <name type="common">Clostridium hungatei</name>
    <dbReference type="NCBI Taxonomy" id="48256"/>
    <lineage>
        <taxon>Bacteria</taxon>
        <taxon>Bacillati</taxon>
        <taxon>Bacillota</taxon>
        <taxon>Clostridia</taxon>
        <taxon>Eubacteriales</taxon>
        <taxon>Oscillospiraceae</taxon>
        <taxon>Ruminiclostridium</taxon>
    </lineage>
</organism>
<keyword evidence="1" id="KW-0812">Transmembrane</keyword>